<evidence type="ECO:0000256" key="8">
    <source>
        <dbReference type="PIRNR" id="PIRNR037736"/>
    </source>
</evidence>
<keyword evidence="14" id="KW-1185">Reference proteome</keyword>
<dbReference type="EMBL" id="AMQN01004485">
    <property type="status" value="NOT_ANNOTATED_CDS"/>
    <property type="molecule type" value="Genomic_DNA"/>
</dbReference>
<proteinExistence type="inferred from homology"/>
<evidence type="ECO:0000313" key="12">
    <source>
        <dbReference type="EMBL" id="ELU15724.1"/>
    </source>
</evidence>
<evidence type="ECO:0000256" key="2">
    <source>
        <dbReference type="ARBA" id="ARBA00010996"/>
    </source>
</evidence>
<dbReference type="HOGENOM" id="CLU_050131_0_3_1"/>
<dbReference type="Pfam" id="PF02630">
    <property type="entry name" value="SCO1-SenC"/>
    <property type="match status" value="1"/>
</dbReference>
<keyword evidence="7" id="KW-0472">Membrane</keyword>
<dbReference type="FunFam" id="3.40.30.10:FF:000013">
    <property type="entry name" value="Blast:Protein SCO1 homolog, mitochondrial"/>
    <property type="match status" value="1"/>
</dbReference>
<keyword evidence="4 8" id="KW-0999">Mitochondrion inner membrane</keyword>
<keyword evidence="3 8" id="KW-0479">Metal-binding</keyword>
<dbReference type="EMBL" id="KB293638">
    <property type="protein sequence ID" value="ELU15724.1"/>
    <property type="molecule type" value="Genomic_DNA"/>
</dbReference>
<accession>R7VAV6</accession>
<dbReference type="STRING" id="283909.R7VAV6"/>
<dbReference type="PANTHER" id="PTHR12151:SF5">
    <property type="entry name" value="AT19154P"/>
    <property type="match status" value="1"/>
</dbReference>
<feature type="binding site" evidence="9">
    <location>
        <position position="151"/>
    </location>
    <ligand>
        <name>Cu cation</name>
        <dbReference type="ChEBI" id="CHEBI:23378"/>
    </ligand>
</feature>
<dbReference type="InterPro" id="IPR017276">
    <property type="entry name" value="Synth_of_cyt-c-oxidase_Sco1/2"/>
</dbReference>
<comment type="similarity">
    <text evidence="2 8">Belongs to the SCO1/2 family.</text>
</comment>
<reference evidence="12 14" key="2">
    <citation type="journal article" date="2013" name="Nature">
        <title>Insights into bilaterian evolution from three spiralian genomes.</title>
        <authorList>
            <person name="Simakov O."/>
            <person name="Marletaz F."/>
            <person name="Cho S.J."/>
            <person name="Edsinger-Gonzales E."/>
            <person name="Havlak P."/>
            <person name="Hellsten U."/>
            <person name="Kuo D.H."/>
            <person name="Larsson T."/>
            <person name="Lv J."/>
            <person name="Arendt D."/>
            <person name="Savage R."/>
            <person name="Osoegawa K."/>
            <person name="de Jong P."/>
            <person name="Grimwood J."/>
            <person name="Chapman J.A."/>
            <person name="Shapiro H."/>
            <person name="Aerts A."/>
            <person name="Otillar R.P."/>
            <person name="Terry A.Y."/>
            <person name="Boore J.L."/>
            <person name="Grigoriev I.V."/>
            <person name="Lindberg D.R."/>
            <person name="Seaver E.C."/>
            <person name="Weisblat D.A."/>
            <person name="Putnam N.H."/>
            <person name="Rokhsar D.S."/>
        </authorList>
    </citation>
    <scope>NUCLEOTIDE SEQUENCE</scope>
    <source>
        <strain evidence="12 14">I ESC-2004</strain>
    </source>
</reference>
<evidence type="ECO:0000256" key="6">
    <source>
        <dbReference type="ARBA" id="ARBA00023128"/>
    </source>
</evidence>
<dbReference type="GO" id="GO:0006878">
    <property type="term" value="P:intracellular copper ion homeostasis"/>
    <property type="evidence" value="ECO:0007669"/>
    <property type="project" value="UniProtKB-UniRule"/>
</dbReference>
<dbReference type="Gene3D" id="3.40.30.10">
    <property type="entry name" value="Glutaredoxin"/>
    <property type="match status" value="1"/>
</dbReference>
<feature type="binding site" evidence="9">
    <location>
        <position position="238"/>
    </location>
    <ligand>
        <name>Cu cation</name>
        <dbReference type="ChEBI" id="CHEBI:23378"/>
    </ligand>
</feature>
<keyword evidence="5 8" id="KW-0186">Copper</keyword>
<keyword evidence="6 8" id="KW-0496">Mitochondrion</keyword>
<dbReference type="AlphaFoldDB" id="R7VAV6"/>
<evidence type="ECO:0000256" key="3">
    <source>
        <dbReference type="ARBA" id="ARBA00022723"/>
    </source>
</evidence>
<feature type="binding site" evidence="9">
    <location>
        <position position="147"/>
    </location>
    <ligand>
        <name>Cu cation</name>
        <dbReference type="ChEBI" id="CHEBI:23378"/>
    </ligand>
</feature>
<dbReference type="PANTHER" id="PTHR12151">
    <property type="entry name" value="ELECTRON TRANSPORT PROTIN SCO1/SENC FAMILY MEMBER"/>
    <property type="match status" value="1"/>
</dbReference>
<dbReference type="OrthoDB" id="270009at2759"/>
<dbReference type="FunCoup" id="R7VAV6">
    <property type="interactions" value="1524"/>
</dbReference>
<evidence type="ECO:0000256" key="4">
    <source>
        <dbReference type="ARBA" id="ARBA00022792"/>
    </source>
</evidence>
<evidence type="ECO:0000256" key="5">
    <source>
        <dbReference type="ARBA" id="ARBA00023008"/>
    </source>
</evidence>
<dbReference type="GO" id="GO:0005743">
    <property type="term" value="C:mitochondrial inner membrane"/>
    <property type="evidence" value="ECO:0007669"/>
    <property type="project" value="UniProtKB-SubCell"/>
</dbReference>
<dbReference type="SUPFAM" id="SSF52833">
    <property type="entry name" value="Thioredoxin-like"/>
    <property type="match status" value="1"/>
</dbReference>
<reference evidence="13" key="3">
    <citation type="submission" date="2015-06" db="UniProtKB">
        <authorList>
            <consortium name="EnsemblMetazoa"/>
        </authorList>
    </citation>
    <scope>IDENTIFICATION</scope>
</reference>
<dbReference type="EnsemblMetazoa" id="CapteT175264">
    <property type="protein sequence ID" value="CapteP175264"/>
    <property type="gene ID" value="CapteG175264"/>
</dbReference>
<dbReference type="CDD" id="cd02968">
    <property type="entry name" value="SCO"/>
    <property type="match status" value="1"/>
</dbReference>
<dbReference type="Proteomes" id="UP000014760">
    <property type="component" value="Unassembled WGS sequence"/>
</dbReference>
<keyword evidence="10" id="KW-1015">Disulfide bond</keyword>
<dbReference type="InterPro" id="IPR003782">
    <property type="entry name" value="SCO1/SenC"/>
</dbReference>
<dbReference type="PIRSF" id="PIRSF037736">
    <property type="entry name" value="SCO1"/>
    <property type="match status" value="1"/>
</dbReference>
<keyword evidence="8" id="KW-0143">Chaperone</keyword>
<evidence type="ECO:0000313" key="14">
    <source>
        <dbReference type="Proteomes" id="UP000014760"/>
    </source>
</evidence>
<protein>
    <recommendedName>
        <fullName evidence="15">Thioredoxin domain-containing protein</fullName>
    </recommendedName>
</protein>
<feature type="disulfide bond" description="Redox-active" evidence="10">
    <location>
        <begin position="147"/>
        <end position="151"/>
    </location>
</feature>
<comment type="function">
    <text evidence="8">Copper metallochaperone essential for the synthesis and maturation of cytochrome c oxidase subunit II (MT-CO2/COX2) by facilitating the incorporation of copper into the Cu(A) site of MT-CO2/COX2.</text>
</comment>
<dbReference type="InterPro" id="IPR036249">
    <property type="entry name" value="Thioredoxin-like_sf"/>
</dbReference>
<name>R7VAV6_CAPTE</name>
<evidence type="ECO:0008006" key="15">
    <source>
        <dbReference type="Google" id="ProtNLM"/>
    </source>
</evidence>
<evidence type="ECO:0000256" key="9">
    <source>
        <dbReference type="PIRSR" id="PIRSR037736-1"/>
    </source>
</evidence>
<dbReference type="OMA" id="MLYFRVE"/>
<sequence length="277" mass="30749">MASIFSCVVRSTSTAGISAWRTNLSSVNRMIHKSPVTKANRVPCGCRRNLSTESPKLPQMPPEPGEGKSPVTWKSVGITLGLGGVFLAGMVYWKSIKDAAIEKEKVKTIGKASLGGEWELVDSTGKVRTDKDFHGQWILLYFGFTHCPDVCPEELEKIVEAVDLIDERKDIPNLQPIFITVDPERDTPKAVAEYIAEFSPKLIGMTGSVAQIEKVTRAFRVFFSAGPKDDDNDYIVDHSIITYLVGPDGYFVNYYGQNKKAHEIANDVRVQMAKFKM</sequence>
<evidence type="ECO:0000256" key="7">
    <source>
        <dbReference type="ARBA" id="ARBA00023136"/>
    </source>
</evidence>
<evidence type="ECO:0000313" key="13">
    <source>
        <dbReference type="EnsemblMetazoa" id="CapteP175264"/>
    </source>
</evidence>
<feature type="region of interest" description="Disordered" evidence="11">
    <location>
        <begin position="48"/>
        <end position="70"/>
    </location>
</feature>
<evidence type="ECO:0000256" key="11">
    <source>
        <dbReference type="SAM" id="MobiDB-lite"/>
    </source>
</evidence>
<comment type="subcellular location">
    <subcellularLocation>
        <location evidence="1 8">Mitochondrion inner membrane</location>
    </subcellularLocation>
</comment>
<evidence type="ECO:0000256" key="1">
    <source>
        <dbReference type="ARBA" id="ARBA00004273"/>
    </source>
</evidence>
<organism evidence="12">
    <name type="scientific">Capitella teleta</name>
    <name type="common">Polychaete worm</name>
    <dbReference type="NCBI Taxonomy" id="283909"/>
    <lineage>
        <taxon>Eukaryota</taxon>
        <taxon>Metazoa</taxon>
        <taxon>Spiralia</taxon>
        <taxon>Lophotrochozoa</taxon>
        <taxon>Annelida</taxon>
        <taxon>Polychaeta</taxon>
        <taxon>Sedentaria</taxon>
        <taxon>Scolecida</taxon>
        <taxon>Capitellidae</taxon>
        <taxon>Capitella</taxon>
    </lineage>
</organism>
<dbReference type="GO" id="GO:0016531">
    <property type="term" value="F:copper chaperone activity"/>
    <property type="evidence" value="ECO:0007669"/>
    <property type="project" value="InterPro"/>
</dbReference>
<gene>
    <name evidence="12" type="ORF">CAPTEDRAFT_175264</name>
</gene>
<reference evidence="14" key="1">
    <citation type="submission" date="2012-12" db="EMBL/GenBank/DDBJ databases">
        <authorList>
            <person name="Hellsten U."/>
            <person name="Grimwood J."/>
            <person name="Chapman J.A."/>
            <person name="Shapiro H."/>
            <person name="Aerts A."/>
            <person name="Otillar R.P."/>
            <person name="Terry A.Y."/>
            <person name="Boore J.L."/>
            <person name="Simakov O."/>
            <person name="Marletaz F."/>
            <person name="Cho S.-J."/>
            <person name="Edsinger-Gonzales E."/>
            <person name="Havlak P."/>
            <person name="Kuo D.-H."/>
            <person name="Larsson T."/>
            <person name="Lv J."/>
            <person name="Arendt D."/>
            <person name="Savage R."/>
            <person name="Osoegawa K."/>
            <person name="de Jong P."/>
            <person name="Lindberg D.R."/>
            <person name="Seaver E.C."/>
            <person name="Weisblat D.A."/>
            <person name="Putnam N.H."/>
            <person name="Grigoriev I.V."/>
            <person name="Rokhsar D.S."/>
        </authorList>
    </citation>
    <scope>NUCLEOTIDE SEQUENCE</scope>
    <source>
        <strain evidence="14">I ESC-2004</strain>
    </source>
</reference>
<dbReference type="GO" id="GO:0033617">
    <property type="term" value="P:mitochondrial respiratory chain complex IV assembly"/>
    <property type="evidence" value="ECO:0007669"/>
    <property type="project" value="TreeGrafter"/>
</dbReference>
<dbReference type="GO" id="GO:0005507">
    <property type="term" value="F:copper ion binding"/>
    <property type="evidence" value="ECO:0007669"/>
    <property type="project" value="InterPro"/>
</dbReference>
<comment type="subunit">
    <text evidence="8">Homodimer.</text>
</comment>
<evidence type="ECO:0000256" key="10">
    <source>
        <dbReference type="PIRSR" id="PIRSR603782-2"/>
    </source>
</evidence>